<accession>A0AAV1TPC9</accession>
<name>A0AAV1TPC9_9STRA</name>
<gene>
    <name evidence="1" type="ORF">PM001_LOCUS8113</name>
</gene>
<evidence type="ECO:0000313" key="2">
    <source>
        <dbReference type="Proteomes" id="UP001162060"/>
    </source>
</evidence>
<dbReference type="Proteomes" id="UP001162060">
    <property type="component" value="Unassembled WGS sequence"/>
</dbReference>
<dbReference type="EMBL" id="CAKLBY020000066">
    <property type="protein sequence ID" value="CAK7922942.1"/>
    <property type="molecule type" value="Genomic_DNA"/>
</dbReference>
<reference evidence="1" key="1">
    <citation type="submission" date="2024-01" db="EMBL/GenBank/DDBJ databases">
        <authorList>
            <person name="Webb A."/>
        </authorList>
    </citation>
    <scope>NUCLEOTIDE SEQUENCE</scope>
    <source>
        <strain evidence="1">Pm1</strain>
    </source>
</reference>
<evidence type="ECO:0000313" key="1">
    <source>
        <dbReference type="EMBL" id="CAK7922942.1"/>
    </source>
</evidence>
<sequence length="50" mass="5297">MKEVAAFWDDRGGVLCGSRALVQNVQSLLQAVHVVTLEHLAVYVGQSGGS</sequence>
<comment type="caution">
    <text evidence="1">The sequence shown here is derived from an EMBL/GenBank/DDBJ whole genome shotgun (WGS) entry which is preliminary data.</text>
</comment>
<proteinExistence type="predicted"/>
<protein>
    <submittedName>
        <fullName evidence="1">Uncharacterized protein</fullName>
    </submittedName>
</protein>
<dbReference type="AlphaFoldDB" id="A0AAV1TPC9"/>
<organism evidence="1 2">
    <name type="scientific">Peronospora matthiolae</name>
    <dbReference type="NCBI Taxonomy" id="2874970"/>
    <lineage>
        <taxon>Eukaryota</taxon>
        <taxon>Sar</taxon>
        <taxon>Stramenopiles</taxon>
        <taxon>Oomycota</taxon>
        <taxon>Peronosporomycetes</taxon>
        <taxon>Peronosporales</taxon>
        <taxon>Peronosporaceae</taxon>
        <taxon>Peronospora</taxon>
    </lineage>
</organism>